<name>A0A1L9PY78_ASPVE</name>
<dbReference type="RefSeq" id="XP_040672230.1">
    <property type="nucleotide sequence ID" value="XM_040816305.1"/>
</dbReference>
<evidence type="ECO:0000256" key="1">
    <source>
        <dbReference type="ARBA" id="ARBA00005863"/>
    </source>
</evidence>
<sequence length="266" mass="29453">MTKTIIAPSTVDNQTLHLPRILCLHGGGTNRTIFRAQCRVIIAQLRPYFRLVFADAPFPSEPGPDVVSVYRDFGPFKRWLRSRPHHPVVEDSSAVSEIDASITRAMESDEGTAEWVGVLGFSQGAKVAASLLYRQQLRTTMLGPTSCSVNFRFGVLMAGQGPIVSLQPELLHNEALLTASEICLVRAPSSQCLAREEHVLRLPTVHLHGMLDPGIDRHRALLEGYCCPKARRLVQWEGAHRVPIKTRDVALLVEQILDIARLTGVL</sequence>
<dbReference type="InterPro" id="IPR005645">
    <property type="entry name" value="FSH-like_dom"/>
</dbReference>
<dbReference type="SUPFAM" id="SSF53474">
    <property type="entry name" value="alpha/beta-Hydrolases"/>
    <property type="match status" value="1"/>
</dbReference>
<evidence type="ECO:0000313" key="4">
    <source>
        <dbReference type="EMBL" id="OJJ06468.1"/>
    </source>
</evidence>
<dbReference type="AlphaFoldDB" id="A0A1L9PY78"/>
<proteinExistence type="inferred from homology"/>
<evidence type="ECO:0000259" key="3">
    <source>
        <dbReference type="Pfam" id="PF03959"/>
    </source>
</evidence>
<dbReference type="InterPro" id="IPR050593">
    <property type="entry name" value="LovG"/>
</dbReference>
<dbReference type="GeneID" id="63731816"/>
<dbReference type="EMBL" id="KV878135">
    <property type="protein sequence ID" value="OJJ06468.1"/>
    <property type="molecule type" value="Genomic_DNA"/>
</dbReference>
<evidence type="ECO:0000313" key="5">
    <source>
        <dbReference type="Proteomes" id="UP000184073"/>
    </source>
</evidence>
<organism evidence="4 5">
    <name type="scientific">Aspergillus versicolor CBS 583.65</name>
    <dbReference type="NCBI Taxonomy" id="1036611"/>
    <lineage>
        <taxon>Eukaryota</taxon>
        <taxon>Fungi</taxon>
        <taxon>Dikarya</taxon>
        <taxon>Ascomycota</taxon>
        <taxon>Pezizomycotina</taxon>
        <taxon>Eurotiomycetes</taxon>
        <taxon>Eurotiomycetidae</taxon>
        <taxon>Eurotiales</taxon>
        <taxon>Aspergillaceae</taxon>
        <taxon>Aspergillus</taxon>
        <taxon>Aspergillus subgen. Nidulantes</taxon>
    </lineage>
</organism>
<dbReference type="Pfam" id="PF03959">
    <property type="entry name" value="FSH1"/>
    <property type="match status" value="1"/>
</dbReference>
<dbReference type="PANTHER" id="PTHR48070:SF3">
    <property type="entry name" value="ESTERASE DBAE-RELATED"/>
    <property type="match status" value="1"/>
</dbReference>
<dbReference type="OrthoDB" id="414698at2759"/>
<evidence type="ECO:0000256" key="2">
    <source>
        <dbReference type="ARBA" id="ARBA00022801"/>
    </source>
</evidence>
<comment type="similarity">
    <text evidence="1">Belongs to the LovG family.</text>
</comment>
<dbReference type="Gene3D" id="3.40.50.1820">
    <property type="entry name" value="alpha/beta hydrolase"/>
    <property type="match status" value="1"/>
</dbReference>
<keyword evidence="5" id="KW-1185">Reference proteome</keyword>
<protein>
    <recommendedName>
        <fullName evidence="3">Serine hydrolase domain-containing protein</fullName>
    </recommendedName>
</protein>
<accession>A0A1L9PY78</accession>
<dbReference type="VEuPathDB" id="FungiDB:ASPVEDRAFT_75581"/>
<feature type="domain" description="Serine hydrolase" evidence="3">
    <location>
        <begin position="19"/>
        <end position="247"/>
    </location>
</feature>
<dbReference type="GO" id="GO:0016787">
    <property type="term" value="F:hydrolase activity"/>
    <property type="evidence" value="ECO:0007669"/>
    <property type="project" value="UniProtKB-KW"/>
</dbReference>
<dbReference type="GO" id="GO:0044550">
    <property type="term" value="P:secondary metabolite biosynthetic process"/>
    <property type="evidence" value="ECO:0007669"/>
    <property type="project" value="TreeGrafter"/>
</dbReference>
<dbReference type="GO" id="GO:0005634">
    <property type="term" value="C:nucleus"/>
    <property type="evidence" value="ECO:0007669"/>
    <property type="project" value="TreeGrafter"/>
</dbReference>
<gene>
    <name evidence="4" type="ORF">ASPVEDRAFT_75581</name>
</gene>
<dbReference type="PANTHER" id="PTHR48070">
    <property type="entry name" value="ESTERASE OVCA2"/>
    <property type="match status" value="1"/>
</dbReference>
<reference evidence="5" key="1">
    <citation type="journal article" date="2017" name="Genome Biol.">
        <title>Comparative genomics reveals high biological diversity and specific adaptations in the industrially and medically important fungal genus Aspergillus.</title>
        <authorList>
            <person name="de Vries R.P."/>
            <person name="Riley R."/>
            <person name="Wiebenga A."/>
            <person name="Aguilar-Osorio G."/>
            <person name="Amillis S."/>
            <person name="Uchima C.A."/>
            <person name="Anderluh G."/>
            <person name="Asadollahi M."/>
            <person name="Askin M."/>
            <person name="Barry K."/>
            <person name="Battaglia E."/>
            <person name="Bayram O."/>
            <person name="Benocci T."/>
            <person name="Braus-Stromeyer S.A."/>
            <person name="Caldana C."/>
            <person name="Canovas D."/>
            <person name="Cerqueira G.C."/>
            <person name="Chen F."/>
            <person name="Chen W."/>
            <person name="Choi C."/>
            <person name="Clum A."/>
            <person name="Dos Santos R.A."/>
            <person name="Damasio A.R."/>
            <person name="Diallinas G."/>
            <person name="Emri T."/>
            <person name="Fekete E."/>
            <person name="Flipphi M."/>
            <person name="Freyberg S."/>
            <person name="Gallo A."/>
            <person name="Gournas C."/>
            <person name="Habgood R."/>
            <person name="Hainaut M."/>
            <person name="Harispe M.L."/>
            <person name="Henrissat B."/>
            <person name="Hilden K.S."/>
            <person name="Hope R."/>
            <person name="Hossain A."/>
            <person name="Karabika E."/>
            <person name="Karaffa L."/>
            <person name="Karanyi Z."/>
            <person name="Krasevec N."/>
            <person name="Kuo A."/>
            <person name="Kusch H."/>
            <person name="LaButti K."/>
            <person name="Lagendijk E.L."/>
            <person name="Lapidus A."/>
            <person name="Levasseur A."/>
            <person name="Lindquist E."/>
            <person name="Lipzen A."/>
            <person name="Logrieco A.F."/>
            <person name="MacCabe A."/>
            <person name="Maekelae M.R."/>
            <person name="Malavazi I."/>
            <person name="Melin P."/>
            <person name="Meyer V."/>
            <person name="Mielnichuk N."/>
            <person name="Miskei M."/>
            <person name="Molnar A.P."/>
            <person name="Mule G."/>
            <person name="Ngan C.Y."/>
            <person name="Orejas M."/>
            <person name="Orosz E."/>
            <person name="Ouedraogo J.P."/>
            <person name="Overkamp K.M."/>
            <person name="Park H.-S."/>
            <person name="Perrone G."/>
            <person name="Piumi F."/>
            <person name="Punt P.J."/>
            <person name="Ram A.F."/>
            <person name="Ramon A."/>
            <person name="Rauscher S."/>
            <person name="Record E."/>
            <person name="Riano-Pachon D.M."/>
            <person name="Robert V."/>
            <person name="Roehrig J."/>
            <person name="Ruller R."/>
            <person name="Salamov A."/>
            <person name="Salih N.S."/>
            <person name="Samson R.A."/>
            <person name="Sandor E."/>
            <person name="Sanguinetti M."/>
            <person name="Schuetze T."/>
            <person name="Sepcic K."/>
            <person name="Shelest E."/>
            <person name="Sherlock G."/>
            <person name="Sophianopoulou V."/>
            <person name="Squina F.M."/>
            <person name="Sun H."/>
            <person name="Susca A."/>
            <person name="Todd R.B."/>
            <person name="Tsang A."/>
            <person name="Unkles S.E."/>
            <person name="van de Wiele N."/>
            <person name="van Rossen-Uffink D."/>
            <person name="Oliveira J.V."/>
            <person name="Vesth T.C."/>
            <person name="Visser J."/>
            <person name="Yu J.-H."/>
            <person name="Zhou M."/>
            <person name="Andersen M.R."/>
            <person name="Archer D.B."/>
            <person name="Baker S.E."/>
            <person name="Benoit I."/>
            <person name="Brakhage A.A."/>
            <person name="Braus G.H."/>
            <person name="Fischer R."/>
            <person name="Frisvad J.C."/>
            <person name="Goldman G.H."/>
            <person name="Houbraken J."/>
            <person name="Oakley B."/>
            <person name="Pocsi I."/>
            <person name="Scazzocchio C."/>
            <person name="Seiboth B."/>
            <person name="vanKuyk P.A."/>
            <person name="Wortman J."/>
            <person name="Dyer P.S."/>
            <person name="Grigoriev I.V."/>
        </authorList>
    </citation>
    <scope>NUCLEOTIDE SEQUENCE [LARGE SCALE GENOMIC DNA]</scope>
    <source>
        <strain evidence="5">CBS 583.65</strain>
    </source>
</reference>
<dbReference type="InterPro" id="IPR029058">
    <property type="entry name" value="AB_hydrolase_fold"/>
</dbReference>
<keyword evidence="2" id="KW-0378">Hydrolase</keyword>
<dbReference type="GO" id="GO:0005737">
    <property type="term" value="C:cytoplasm"/>
    <property type="evidence" value="ECO:0007669"/>
    <property type="project" value="TreeGrafter"/>
</dbReference>
<dbReference type="Proteomes" id="UP000184073">
    <property type="component" value="Unassembled WGS sequence"/>
</dbReference>